<keyword evidence="8" id="KW-1185">Reference proteome</keyword>
<accession>A0A4Z2HTD9</accession>
<gene>
    <name evidence="7" type="primary">MAN1A1_2</name>
    <name evidence="7" type="ORF">EYF80_021231</name>
</gene>
<dbReference type="GO" id="GO:0000139">
    <property type="term" value="C:Golgi membrane"/>
    <property type="evidence" value="ECO:0007669"/>
    <property type="project" value="TreeGrafter"/>
</dbReference>
<evidence type="ECO:0000313" key="7">
    <source>
        <dbReference type="EMBL" id="TNN68585.1"/>
    </source>
</evidence>
<dbReference type="GO" id="GO:0005509">
    <property type="term" value="F:calcium ion binding"/>
    <property type="evidence" value="ECO:0007669"/>
    <property type="project" value="InterPro"/>
</dbReference>
<evidence type="ECO:0000256" key="4">
    <source>
        <dbReference type="ARBA" id="ARBA00022801"/>
    </source>
</evidence>
<comment type="similarity">
    <text evidence="3 6">Belongs to the glycosyl hydrolase 47 family.</text>
</comment>
<dbReference type="InterPro" id="IPR050749">
    <property type="entry name" value="Glycosyl_Hydrolase_47"/>
</dbReference>
<dbReference type="InterPro" id="IPR036026">
    <property type="entry name" value="Seven-hairpin_glycosidases"/>
</dbReference>
<evidence type="ECO:0000256" key="6">
    <source>
        <dbReference type="RuleBase" id="RU361193"/>
    </source>
</evidence>
<evidence type="ECO:0000313" key="8">
    <source>
        <dbReference type="Proteomes" id="UP000314294"/>
    </source>
</evidence>
<name>A0A4Z2HTD9_9TELE</name>
<dbReference type="Proteomes" id="UP000314294">
    <property type="component" value="Unassembled WGS sequence"/>
</dbReference>
<dbReference type="GO" id="GO:0005975">
    <property type="term" value="P:carbohydrate metabolic process"/>
    <property type="evidence" value="ECO:0007669"/>
    <property type="project" value="InterPro"/>
</dbReference>
<dbReference type="SUPFAM" id="SSF48225">
    <property type="entry name" value="Seven-hairpin glycosidases"/>
    <property type="match status" value="1"/>
</dbReference>
<protein>
    <recommendedName>
        <fullName evidence="6">alpha-1,2-Mannosidase</fullName>
        <ecNumber evidence="6">3.2.1.-</ecNumber>
    </recommendedName>
</protein>
<dbReference type="PANTHER" id="PTHR11742:SF31">
    <property type="entry name" value="MANNOSYL-OLIGOSACCHARIDE 1,2-ALPHA-MANNOSIDASE IA"/>
    <property type="match status" value="1"/>
</dbReference>
<evidence type="ECO:0000256" key="5">
    <source>
        <dbReference type="ARBA" id="ARBA00023157"/>
    </source>
</evidence>
<dbReference type="OrthoDB" id="8118055at2759"/>
<dbReference type="GO" id="GO:0004571">
    <property type="term" value="F:mannosyl-oligosaccharide 1,2-alpha-mannosidase activity"/>
    <property type="evidence" value="ECO:0007669"/>
    <property type="project" value="InterPro"/>
</dbReference>
<evidence type="ECO:0000256" key="1">
    <source>
        <dbReference type="ARBA" id="ARBA00001913"/>
    </source>
</evidence>
<evidence type="ECO:0000256" key="2">
    <source>
        <dbReference type="ARBA" id="ARBA00004922"/>
    </source>
</evidence>
<dbReference type="PANTHER" id="PTHR11742">
    <property type="entry name" value="MANNOSYL-OLIGOSACCHARIDE ALPHA-1,2-MANNOSIDASE-RELATED"/>
    <property type="match status" value="1"/>
</dbReference>
<sequence>MSRPPTCGLQSNWTDMASFSGERFESSRVGTLRNGPFPLWPNPVAPGRQTWKYFTFTANATRPRSCPLTCETQKLWTRTLFLRVSVQRSERLFSSNDVYRRKAVELGEKLLPAFKTPTGIPWALLNLKSGIGRNWPWASGGSSILAEYGTLHLEFMHLSKLSGNPDFAQKVMNIRKVLNRLDKPQGLYPNYLNPNSGQWGQHHVSVGGLGDSFYEYLLKAWLMSDKTDEEGKKMYYDALQGQGDLDSLKDETRGRYILAFTGAATIR</sequence>
<comment type="cofactor">
    <cofactor evidence="1">
        <name>Ca(2+)</name>
        <dbReference type="ChEBI" id="CHEBI:29108"/>
    </cofactor>
</comment>
<keyword evidence="5" id="KW-1015">Disulfide bond</keyword>
<dbReference type="EC" id="3.2.1.-" evidence="6"/>
<dbReference type="Pfam" id="PF01532">
    <property type="entry name" value="Glyco_hydro_47"/>
    <property type="match status" value="1"/>
</dbReference>
<keyword evidence="4 6" id="KW-0378">Hydrolase</keyword>
<dbReference type="GO" id="GO:0070062">
    <property type="term" value="C:extracellular exosome"/>
    <property type="evidence" value="ECO:0007669"/>
    <property type="project" value="TreeGrafter"/>
</dbReference>
<dbReference type="Gene3D" id="1.50.10.10">
    <property type="match status" value="1"/>
</dbReference>
<proteinExistence type="inferred from homology"/>
<organism evidence="7 8">
    <name type="scientific">Liparis tanakae</name>
    <name type="common">Tanaka's snailfish</name>
    <dbReference type="NCBI Taxonomy" id="230148"/>
    <lineage>
        <taxon>Eukaryota</taxon>
        <taxon>Metazoa</taxon>
        <taxon>Chordata</taxon>
        <taxon>Craniata</taxon>
        <taxon>Vertebrata</taxon>
        <taxon>Euteleostomi</taxon>
        <taxon>Actinopterygii</taxon>
        <taxon>Neopterygii</taxon>
        <taxon>Teleostei</taxon>
        <taxon>Neoteleostei</taxon>
        <taxon>Acanthomorphata</taxon>
        <taxon>Eupercaria</taxon>
        <taxon>Perciformes</taxon>
        <taxon>Cottioidei</taxon>
        <taxon>Cottales</taxon>
        <taxon>Liparidae</taxon>
        <taxon>Liparis</taxon>
    </lineage>
</organism>
<comment type="pathway">
    <text evidence="2">Protein modification; protein glycosylation.</text>
</comment>
<dbReference type="InterPro" id="IPR001382">
    <property type="entry name" value="Glyco_hydro_47"/>
</dbReference>
<keyword evidence="6" id="KW-0326">Glycosidase</keyword>
<evidence type="ECO:0000256" key="3">
    <source>
        <dbReference type="ARBA" id="ARBA00007658"/>
    </source>
</evidence>
<reference evidence="7 8" key="1">
    <citation type="submission" date="2019-03" db="EMBL/GenBank/DDBJ databases">
        <title>First draft genome of Liparis tanakae, snailfish: a comprehensive survey of snailfish specific genes.</title>
        <authorList>
            <person name="Kim W."/>
            <person name="Song I."/>
            <person name="Jeong J.-H."/>
            <person name="Kim D."/>
            <person name="Kim S."/>
            <person name="Ryu S."/>
            <person name="Song J.Y."/>
            <person name="Lee S.K."/>
        </authorList>
    </citation>
    <scope>NUCLEOTIDE SEQUENCE [LARGE SCALE GENOMIC DNA]</scope>
    <source>
        <tissue evidence="7">Muscle</tissue>
    </source>
</reference>
<dbReference type="InterPro" id="IPR012341">
    <property type="entry name" value="6hp_glycosidase-like_sf"/>
</dbReference>
<dbReference type="GO" id="GO:0005783">
    <property type="term" value="C:endoplasmic reticulum"/>
    <property type="evidence" value="ECO:0007669"/>
    <property type="project" value="TreeGrafter"/>
</dbReference>
<dbReference type="AlphaFoldDB" id="A0A4Z2HTD9"/>
<comment type="caution">
    <text evidence="7">The sequence shown here is derived from an EMBL/GenBank/DDBJ whole genome shotgun (WGS) entry which is preliminary data.</text>
</comment>
<dbReference type="PRINTS" id="PR00747">
    <property type="entry name" value="GLYHDRLASE47"/>
</dbReference>
<dbReference type="EMBL" id="SRLO01000188">
    <property type="protein sequence ID" value="TNN68585.1"/>
    <property type="molecule type" value="Genomic_DNA"/>
</dbReference>